<evidence type="ECO:0000256" key="1">
    <source>
        <dbReference type="SAM" id="MobiDB-lite"/>
    </source>
</evidence>
<proteinExistence type="predicted"/>
<dbReference type="InterPro" id="IPR016024">
    <property type="entry name" value="ARM-type_fold"/>
</dbReference>
<evidence type="ECO:0000313" key="3">
    <source>
        <dbReference type="Proteomes" id="UP000705867"/>
    </source>
</evidence>
<dbReference type="AlphaFoldDB" id="A0A953JC70"/>
<protein>
    <recommendedName>
        <fullName evidence="4">HEAT repeat domain-containing protein</fullName>
    </recommendedName>
</protein>
<gene>
    <name evidence="2" type="ORF">K8I29_02850</name>
</gene>
<dbReference type="InterPro" id="IPR011989">
    <property type="entry name" value="ARM-like"/>
</dbReference>
<dbReference type="NCBIfam" id="NF045662">
    <property type="entry name" value="DVU0298_fam"/>
    <property type="match status" value="1"/>
</dbReference>
<dbReference type="InterPro" id="IPR054701">
    <property type="entry name" value="DVU0298-like"/>
</dbReference>
<evidence type="ECO:0008006" key="4">
    <source>
        <dbReference type="Google" id="ProtNLM"/>
    </source>
</evidence>
<dbReference type="Proteomes" id="UP000705867">
    <property type="component" value="Unassembled WGS sequence"/>
</dbReference>
<accession>A0A953JC70</accession>
<evidence type="ECO:0000313" key="2">
    <source>
        <dbReference type="EMBL" id="MBZ0155136.1"/>
    </source>
</evidence>
<sequence length="343" mass="37600">MNRYPPECPFCGRVVEPPSTIRAEFGEVLGGTCTCGSVYVCDPTGHNTGEAYMEALALARGDWNIGSMDQEVDYRVEDRDYDLKSHQRVFSKGLAASSGKLVFVRIEAPGREGVPPARQEGAERSPAPEGRGGGRKLKGSVRGFLGTRSLDEIAALALEDKGVIRLLISLSYDKEDVLSWRAMEALGSISRAFSRDRVEVVRDTIRRLLWSMGEESGGIGWSAAEMLGEIVAGNPDALADIIPLIWSYREEEMFRPGILWAMGRIASVRPDFVRFILEELPSFLEDPTPSVRGYAAWVLGILGGDGARERIGELRNDPAPVPFYRDGSLAVRTVGEIVAEVLH</sequence>
<name>A0A953JC70_9BACT</name>
<dbReference type="EMBL" id="JAIOIV010000022">
    <property type="protein sequence ID" value="MBZ0155136.1"/>
    <property type="molecule type" value="Genomic_DNA"/>
</dbReference>
<dbReference type="Gene3D" id="1.25.10.10">
    <property type="entry name" value="Leucine-rich Repeat Variant"/>
    <property type="match status" value="1"/>
</dbReference>
<dbReference type="SUPFAM" id="SSF48371">
    <property type="entry name" value="ARM repeat"/>
    <property type="match status" value="1"/>
</dbReference>
<comment type="caution">
    <text evidence="2">The sequence shown here is derived from an EMBL/GenBank/DDBJ whole genome shotgun (WGS) entry which is preliminary data.</text>
</comment>
<reference evidence="2" key="2">
    <citation type="submission" date="2021-08" db="EMBL/GenBank/DDBJ databases">
        <authorList>
            <person name="Dalcin Martins P."/>
        </authorList>
    </citation>
    <scope>NUCLEOTIDE SEQUENCE</scope>
    <source>
        <strain evidence="2">MAG_39</strain>
    </source>
</reference>
<dbReference type="SMART" id="SM00567">
    <property type="entry name" value="EZ_HEAT"/>
    <property type="match status" value="1"/>
</dbReference>
<feature type="region of interest" description="Disordered" evidence="1">
    <location>
        <begin position="112"/>
        <end position="136"/>
    </location>
</feature>
<organism evidence="2 3">
    <name type="scientific">Candidatus Nitrobium versatile</name>
    <dbReference type="NCBI Taxonomy" id="2884831"/>
    <lineage>
        <taxon>Bacteria</taxon>
        <taxon>Pseudomonadati</taxon>
        <taxon>Nitrospirota</taxon>
        <taxon>Nitrospiria</taxon>
        <taxon>Nitrospirales</taxon>
        <taxon>Nitrospiraceae</taxon>
        <taxon>Candidatus Nitrobium</taxon>
    </lineage>
</organism>
<dbReference type="InterPro" id="IPR004155">
    <property type="entry name" value="PBS_lyase_HEAT"/>
</dbReference>
<dbReference type="Pfam" id="PF13513">
    <property type="entry name" value="HEAT_EZ"/>
    <property type="match status" value="1"/>
</dbReference>
<reference evidence="2" key="1">
    <citation type="journal article" date="2021" name="bioRxiv">
        <title>Unraveling nitrogen, sulfur and carbon metabolic pathways and microbial community transcriptional responses to substrate deprivation and toxicity stresses in a bioreactor mimicking anoxic brackish coastal sediment conditions.</title>
        <authorList>
            <person name="Martins P.D."/>
            <person name="Echeveste M.J."/>
            <person name="Arshad A."/>
            <person name="Kurth J."/>
            <person name="Ouboter H."/>
            <person name="Jetten M.S.M."/>
            <person name="Welte C.U."/>
        </authorList>
    </citation>
    <scope>NUCLEOTIDE SEQUENCE</scope>
    <source>
        <strain evidence="2">MAG_39</strain>
    </source>
</reference>